<reference evidence="2 3" key="1">
    <citation type="journal article" date="2021" name="Elife">
        <title>Chloroplast acquisition without the gene transfer in kleptoplastic sea slugs, Plakobranchus ocellatus.</title>
        <authorList>
            <person name="Maeda T."/>
            <person name="Takahashi S."/>
            <person name="Yoshida T."/>
            <person name="Shimamura S."/>
            <person name="Takaki Y."/>
            <person name="Nagai Y."/>
            <person name="Toyoda A."/>
            <person name="Suzuki Y."/>
            <person name="Arimoto A."/>
            <person name="Ishii H."/>
            <person name="Satoh N."/>
            <person name="Nishiyama T."/>
            <person name="Hasebe M."/>
            <person name="Maruyama T."/>
            <person name="Minagawa J."/>
            <person name="Obokata J."/>
            <person name="Shigenobu S."/>
        </authorList>
    </citation>
    <scope>NUCLEOTIDE SEQUENCE [LARGE SCALE GENOMIC DNA]</scope>
</reference>
<protein>
    <submittedName>
        <fullName evidence="2">Uncharacterized protein</fullName>
    </submittedName>
</protein>
<evidence type="ECO:0000313" key="2">
    <source>
        <dbReference type="EMBL" id="GFR89781.1"/>
    </source>
</evidence>
<feature type="region of interest" description="Disordered" evidence="1">
    <location>
        <begin position="1"/>
        <end position="23"/>
    </location>
</feature>
<dbReference type="Proteomes" id="UP000762676">
    <property type="component" value="Unassembled WGS sequence"/>
</dbReference>
<gene>
    <name evidence="2" type="ORF">ElyMa_006133600</name>
</gene>
<sequence>MSVREGTGNGEWLLPQKNAKDPSCGKKATLLQLGRSPARRRGIGSVETVQRLEGFALHYEHWWEDSPGTACTANDGYILSAAGHPAAKCLGALLADNFYRVVLELEPALIHIPDLLWQDSICEGTKVTKVAGSHFSAHSLAPVGAELGGGPMAEFQVAPHEPPVPALASWSVFERVFDFRHPAEIGRLLHNEPFGEAKPLVSNFH</sequence>
<keyword evidence="3" id="KW-1185">Reference proteome</keyword>
<comment type="caution">
    <text evidence="2">The sequence shown here is derived from an EMBL/GenBank/DDBJ whole genome shotgun (WGS) entry which is preliminary data.</text>
</comment>
<proteinExistence type="predicted"/>
<dbReference type="AlphaFoldDB" id="A0AAV4GZ43"/>
<evidence type="ECO:0000256" key="1">
    <source>
        <dbReference type="SAM" id="MobiDB-lite"/>
    </source>
</evidence>
<dbReference type="EMBL" id="BMAT01012318">
    <property type="protein sequence ID" value="GFR89781.1"/>
    <property type="molecule type" value="Genomic_DNA"/>
</dbReference>
<organism evidence="2 3">
    <name type="scientific">Elysia marginata</name>
    <dbReference type="NCBI Taxonomy" id="1093978"/>
    <lineage>
        <taxon>Eukaryota</taxon>
        <taxon>Metazoa</taxon>
        <taxon>Spiralia</taxon>
        <taxon>Lophotrochozoa</taxon>
        <taxon>Mollusca</taxon>
        <taxon>Gastropoda</taxon>
        <taxon>Heterobranchia</taxon>
        <taxon>Euthyneura</taxon>
        <taxon>Panpulmonata</taxon>
        <taxon>Sacoglossa</taxon>
        <taxon>Placobranchoidea</taxon>
        <taxon>Plakobranchidae</taxon>
        <taxon>Elysia</taxon>
    </lineage>
</organism>
<accession>A0AAV4GZ43</accession>
<name>A0AAV4GZ43_9GAST</name>
<evidence type="ECO:0000313" key="3">
    <source>
        <dbReference type="Proteomes" id="UP000762676"/>
    </source>
</evidence>